<accession>A0A6M1TRB4</accession>
<reference evidence="1 2" key="1">
    <citation type="submission" date="2020-02" db="EMBL/GenBank/DDBJ databases">
        <title>Rhodobacter translucens sp. nov., a novel bacterium isolated from activated sludge.</title>
        <authorList>
            <person name="Liu J."/>
        </authorList>
    </citation>
    <scope>NUCLEOTIDE SEQUENCE [LARGE SCALE GENOMIC DNA]</scope>
    <source>
        <strain evidence="1 2">HX-7-19</strain>
    </source>
</reference>
<dbReference type="Pfam" id="PF16867">
    <property type="entry name" value="DMSP_lyase"/>
    <property type="match status" value="1"/>
</dbReference>
<keyword evidence="1" id="KW-0456">Lyase</keyword>
<dbReference type="RefSeq" id="WP_165047808.1">
    <property type="nucleotide sequence ID" value="NZ_JAALFE010000004.1"/>
</dbReference>
<dbReference type="Proteomes" id="UP000474758">
    <property type="component" value="Unassembled WGS sequence"/>
</dbReference>
<gene>
    <name evidence="1" type="ORF">G5V65_05790</name>
</gene>
<dbReference type="SUPFAM" id="SSF51182">
    <property type="entry name" value="RmlC-like cupins"/>
    <property type="match status" value="1"/>
</dbReference>
<name>A0A6M1TRB4_9RHOB</name>
<evidence type="ECO:0000313" key="2">
    <source>
        <dbReference type="Proteomes" id="UP000474758"/>
    </source>
</evidence>
<organism evidence="1 2">
    <name type="scientific">Paragemmobacter kunshanensis</name>
    <dbReference type="NCBI Taxonomy" id="2583234"/>
    <lineage>
        <taxon>Bacteria</taxon>
        <taxon>Pseudomonadati</taxon>
        <taxon>Pseudomonadota</taxon>
        <taxon>Alphaproteobacteria</taxon>
        <taxon>Rhodobacterales</taxon>
        <taxon>Paracoccaceae</taxon>
        <taxon>Paragemmobacter</taxon>
    </lineage>
</organism>
<dbReference type="InterPro" id="IPR011051">
    <property type="entry name" value="RmlC_Cupin_sf"/>
</dbReference>
<sequence>MTGAEPTKATPEWLALLAAFDAAYGQAADAGSAPIADHTARLRQALARVQAGPPRLSPRPAADKPVTRWLPAALAAATRGPFADMAMALLAVADRLTWEYGYASLPEALARDYAYCEILGPQGPILADDLILGLVLFAPGTHYPPHHHKGIEESYLALSGRWSQNHAASHAPGSLVFNPPATEHEITTGSAGPCLLAYGWLGDPRRLAAPGMVLS</sequence>
<keyword evidence="2" id="KW-1185">Reference proteome</keyword>
<dbReference type="EMBL" id="JAALFE010000004">
    <property type="protein sequence ID" value="NGQ90400.1"/>
    <property type="molecule type" value="Genomic_DNA"/>
</dbReference>
<proteinExistence type="predicted"/>
<dbReference type="InterPro" id="IPR031723">
    <property type="entry name" value="DMSP_lyase"/>
</dbReference>
<dbReference type="GO" id="GO:0047869">
    <property type="term" value="F:dimethylpropiothetin dethiomethylase activity"/>
    <property type="evidence" value="ECO:0007669"/>
    <property type="project" value="InterPro"/>
</dbReference>
<evidence type="ECO:0000313" key="1">
    <source>
        <dbReference type="EMBL" id="NGQ90400.1"/>
    </source>
</evidence>
<dbReference type="InterPro" id="IPR014710">
    <property type="entry name" value="RmlC-like_jellyroll"/>
</dbReference>
<dbReference type="AlphaFoldDB" id="A0A6M1TRB4"/>
<dbReference type="Gene3D" id="2.60.120.10">
    <property type="entry name" value="Jelly Rolls"/>
    <property type="match status" value="1"/>
</dbReference>
<protein>
    <submittedName>
        <fullName evidence="1">Dimethlysulfonioproprionate lyase DddL</fullName>
    </submittedName>
</protein>
<comment type="caution">
    <text evidence="1">The sequence shown here is derived from an EMBL/GenBank/DDBJ whole genome shotgun (WGS) entry which is preliminary data.</text>
</comment>